<accession>A0A512PLE4</accession>
<dbReference type="EMBL" id="BKAM01000007">
    <property type="protein sequence ID" value="GEP72011.1"/>
    <property type="molecule type" value="Genomic_DNA"/>
</dbReference>
<dbReference type="Proteomes" id="UP000321569">
    <property type="component" value="Unassembled WGS sequence"/>
</dbReference>
<organism evidence="2 3">
    <name type="scientific">Lentilactobacillus rapi</name>
    <dbReference type="NCBI Taxonomy" id="481723"/>
    <lineage>
        <taxon>Bacteria</taxon>
        <taxon>Bacillati</taxon>
        <taxon>Bacillota</taxon>
        <taxon>Bacilli</taxon>
        <taxon>Lactobacillales</taxon>
        <taxon>Lactobacillaceae</taxon>
        <taxon>Lentilactobacillus</taxon>
    </lineage>
</organism>
<dbReference type="RefSeq" id="WP_054748013.1">
    <property type="nucleotide sequence ID" value="NZ_BKAM01000007.1"/>
</dbReference>
<proteinExistence type="predicted"/>
<keyword evidence="1" id="KW-0812">Transmembrane</keyword>
<dbReference type="STRING" id="1423795.FD12_GL001564"/>
<protein>
    <submittedName>
        <fullName evidence="2">Uncharacterized protein</fullName>
    </submittedName>
</protein>
<comment type="caution">
    <text evidence="2">The sequence shown here is derived from an EMBL/GenBank/DDBJ whole genome shotgun (WGS) entry which is preliminary data.</text>
</comment>
<gene>
    <name evidence="2" type="ORF">LRA02_08790</name>
</gene>
<keyword evidence="1" id="KW-1133">Transmembrane helix</keyword>
<feature type="transmembrane region" description="Helical" evidence="1">
    <location>
        <begin position="6"/>
        <end position="23"/>
    </location>
</feature>
<evidence type="ECO:0000313" key="3">
    <source>
        <dbReference type="Proteomes" id="UP000321569"/>
    </source>
</evidence>
<evidence type="ECO:0000256" key="1">
    <source>
        <dbReference type="SAM" id="Phobius"/>
    </source>
</evidence>
<dbReference type="AlphaFoldDB" id="A0A512PLE4"/>
<evidence type="ECO:0000313" key="2">
    <source>
        <dbReference type="EMBL" id="GEP72011.1"/>
    </source>
</evidence>
<reference evidence="2 3" key="1">
    <citation type="submission" date="2019-07" db="EMBL/GenBank/DDBJ databases">
        <title>Whole genome shotgun sequence of Lactobacillus rapi NBRC 109618.</title>
        <authorList>
            <person name="Hosoyama A."/>
            <person name="Uohara A."/>
            <person name="Ohji S."/>
            <person name="Ichikawa N."/>
        </authorList>
    </citation>
    <scope>NUCLEOTIDE SEQUENCE [LARGE SCALE GENOMIC DNA]</scope>
    <source>
        <strain evidence="2 3">NBRC 109618</strain>
    </source>
</reference>
<sequence>MEVLKTIVVSLVISVIVNLIYVWRHYYKFGRNSINTESNVRFYAEIEPIKRVLDNTERDYNIMLIKKKELKPVAVFNDVEMFLQSDTFEGSEYLASAVKDFQRIRIDTDDEHVERFYDTPEGINAVLTQQYAIPTKPRFCALTGPIRIYKIEHLTSLWNEVK</sequence>
<keyword evidence="1" id="KW-0472">Membrane</keyword>
<name>A0A512PLE4_9LACO</name>